<evidence type="ECO:0000313" key="3">
    <source>
        <dbReference type="Proteomes" id="UP000186785"/>
    </source>
</evidence>
<proteinExistence type="predicted"/>
<dbReference type="InterPro" id="IPR051044">
    <property type="entry name" value="MAG_DAG_Lipase"/>
</dbReference>
<dbReference type="SUPFAM" id="SSF53474">
    <property type="entry name" value="alpha/beta-Hydrolases"/>
    <property type="match status" value="1"/>
</dbReference>
<feature type="domain" description="Serine aminopeptidase S33" evidence="1">
    <location>
        <begin position="59"/>
        <end position="200"/>
    </location>
</feature>
<dbReference type="PANTHER" id="PTHR11614">
    <property type="entry name" value="PHOSPHOLIPASE-RELATED"/>
    <property type="match status" value="1"/>
</dbReference>
<dbReference type="Proteomes" id="UP000186785">
    <property type="component" value="Unassembled WGS sequence"/>
</dbReference>
<evidence type="ECO:0000259" key="1">
    <source>
        <dbReference type="Pfam" id="PF12146"/>
    </source>
</evidence>
<dbReference type="InterPro" id="IPR022742">
    <property type="entry name" value="Hydrolase_4"/>
</dbReference>
<evidence type="ECO:0000313" key="2">
    <source>
        <dbReference type="EMBL" id="OKL47984.1"/>
    </source>
</evidence>
<comment type="caution">
    <text evidence="2">The sequence shown here is derived from an EMBL/GenBank/DDBJ whole genome shotgun (WGS) entry which is preliminary data.</text>
</comment>
<dbReference type="Gene3D" id="3.40.50.1820">
    <property type="entry name" value="alpha/beta hydrolase"/>
    <property type="match status" value="1"/>
</dbReference>
<protein>
    <recommendedName>
        <fullName evidence="1">Serine aminopeptidase S33 domain-containing protein</fullName>
    </recommendedName>
</protein>
<dbReference type="InterPro" id="IPR029058">
    <property type="entry name" value="AB_hydrolase_fold"/>
</dbReference>
<dbReference type="Pfam" id="PF12146">
    <property type="entry name" value="Hydrolase_4"/>
    <property type="match status" value="1"/>
</dbReference>
<reference evidence="2 3" key="1">
    <citation type="submission" date="2016-11" db="EMBL/GenBank/DDBJ databases">
        <title>Actinomyces gypaetusis sp. nov. isolated from the vulture Gypaetus barbatus in Qinghai Tibet Plateau China.</title>
        <authorList>
            <person name="Meng X."/>
        </authorList>
    </citation>
    <scope>NUCLEOTIDE SEQUENCE [LARGE SCALE GENOMIC DNA]</scope>
    <source>
        <strain evidence="2 3">VUL4_2</strain>
    </source>
</reference>
<dbReference type="AlphaFoldDB" id="A0A1Q5PLQ0"/>
<organism evidence="2 3">
    <name type="scientific">Boudabousia liubingyangii</name>
    <dbReference type="NCBI Taxonomy" id="1921764"/>
    <lineage>
        <taxon>Bacteria</taxon>
        <taxon>Bacillati</taxon>
        <taxon>Actinomycetota</taxon>
        <taxon>Actinomycetes</taxon>
        <taxon>Actinomycetales</taxon>
        <taxon>Actinomycetaceae</taxon>
        <taxon>Boudabousia</taxon>
    </lineage>
</organism>
<dbReference type="RefSeq" id="WP_073709343.1">
    <property type="nucleotide sequence ID" value="NZ_MQSV01000003.1"/>
</dbReference>
<keyword evidence="3" id="KW-1185">Reference proteome</keyword>
<dbReference type="EMBL" id="MQSV01000003">
    <property type="protein sequence ID" value="OKL47984.1"/>
    <property type="molecule type" value="Genomic_DNA"/>
</dbReference>
<dbReference type="STRING" id="1921764.BSR28_05640"/>
<sequence>MPADYFFAPTDHWGDDVLGAGFYARALPLEPDEEGEVVATLVRHDPETDPEKLPGTPGEPRFNVLYLHGWNDYFFQKELARHTARAGGGFYGLDLRKYGRSLREYQTFGYVDTLEVYDEDLHAALKAIRAYDRGQGREAPLPLVLMGHSTGGLTAAMWADRHPGALAGLVLNSPWLELQTAASIRGISTPIVQQVAARNPKRVLPLGGGTNFYGMSLTGWLESDGPVPPELADWPDDPSVKGGWQTNELWKNPHGNATRAGWFHAIISAHAVVAEGLNVDCPVFVGASVQSSSGDVWQPIMRRQDTVLDVHVIALRAIGLGRNVQLVRYESKHDITLSDPEVRMEFYRDLYRWYDANLRDEQGRTLAADEPAEIKLCP</sequence>
<dbReference type="OrthoDB" id="9801217at2"/>
<accession>A0A1Q5PLQ0</accession>
<gene>
    <name evidence="2" type="ORF">BSR29_05760</name>
</gene>
<name>A0A1Q5PLQ0_9ACTO</name>